<gene>
    <name evidence="2" type="ORF">J2S90_002226</name>
    <name evidence="3" type="ORF">J2S93_001814</name>
</gene>
<evidence type="ECO:0000313" key="4">
    <source>
        <dbReference type="Proteomes" id="UP001230951"/>
    </source>
</evidence>
<evidence type="ECO:0000313" key="3">
    <source>
        <dbReference type="EMBL" id="MDQ0180392.1"/>
    </source>
</evidence>
<name>A0AAW8DIC2_9MICC</name>
<dbReference type="AlphaFoldDB" id="A0AAW8DIC2"/>
<keyword evidence="4" id="KW-1185">Reference proteome</keyword>
<keyword evidence="1" id="KW-1133">Transmembrane helix</keyword>
<evidence type="ECO:0000256" key="1">
    <source>
        <dbReference type="SAM" id="Phobius"/>
    </source>
</evidence>
<evidence type="ECO:0000313" key="2">
    <source>
        <dbReference type="EMBL" id="MDP9905260.1"/>
    </source>
</evidence>
<feature type="transmembrane region" description="Helical" evidence="1">
    <location>
        <begin position="47"/>
        <end position="67"/>
    </location>
</feature>
<proteinExistence type="predicted"/>
<comment type="caution">
    <text evidence="2">The sequence shown here is derived from an EMBL/GenBank/DDBJ whole genome shotgun (WGS) entry which is preliminary data.</text>
</comment>
<dbReference type="Proteomes" id="UP001230951">
    <property type="component" value="Unassembled WGS sequence"/>
</dbReference>
<dbReference type="EMBL" id="JAUSRG010000005">
    <property type="protein sequence ID" value="MDP9905260.1"/>
    <property type="molecule type" value="Genomic_DNA"/>
</dbReference>
<sequence>MRVMPFSIGVVGTLFGRYLQEYLAAMDANSMERVWHGAHRKAQEKNWSLIFVWVILGLMSISVLIAAGTQMMR</sequence>
<keyword evidence="1" id="KW-0472">Membrane</keyword>
<evidence type="ECO:0000313" key="5">
    <source>
        <dbReference type="Proteomes" id="UP001242995"/>
    </source>
</evidence>
<dbReference type="EMBL" id="JAUSTF010000003">
    <property type="protein sequence ID" value="MDQ0180392.1"/>
    <property type="molecule type" value="Genomic_DNA"/>
</dbReference>
<organism evidence="2 5">
    <name type="scientific">Arthrobacter bambusae</name>
    <dbReference type="NCBI Taxonomy" id="1338426"/>
    <lineage>
        <taxon>Bacteria</taxon>
        <taxon>Bacillati</taxon>
        <taxon>Actinomycetota</taxon>
        <taxon>Actinomycetes</taxon>
        <taxon>Micrococcales</taxon>
        <taxon>Micrococcaceae</taxon>
        <taxon>Arthrobacter</taxon>
    </lineage>
</organism>
<reference evidence="2 4" key="1">
    <citation type="submission" date="2023-07" db="EMBL/GenBank/DDBJ databases">
        <title>Sorghum-associated microbial communities from plants grown in Nebraska, USA.</title>
        <authorList>
            <person name="Schachtman D."/>
        </authorList>
    </citation>
    <scope>NUCLEOTIDE SEQUENCE</scope>
    <source>
        <strain evidence="2">DS1006</strain>
        <strain evidence="3 4">DS1016</strain>
    </source>
</reference>
<dbReference type="Proteomes" id="UP001242995">
    <property type="component" value="Unassembled WGS sequence"/>
</dbReference>
<keyword evidence="1" id="KW-0812">Transmembrane</keyword>
<protein>
    <submittedName>
        <fullName evidence="2">Uncharacterized protein</fullName>
    </submittedName>
</protein>
<accession>A0AAW8DIC2</accession>